<keyword evidence="3" id="KW-1185">Reference proteome</keyword>
<dbReference type="KEGG" id="spu:115922258"/>
<dbReference type="PANTHER" id="PTHR23282">
    <property type="entry name" value="APICAL ENDOSOMAL GLYCOPROTEIN PRECURSOR"/>
    <property type="match status" value="1"/>
</dbReference>
<dbReference type="AlphaFoldDB" id="A0A7M7NHI5"/>
<evidence type="ECO:0000313" key="2">
    <source>
        <dbReference type="EnsemblMetazoa" id="XP_030836667"/>
    </source>
</evidence>
<dbReference type="InParanoid" id="A0A7M7NHI5"/>
<dbReference type="GeneID" id="115922258"/>
<protein>
    <recommendedName>
        <fullName evidence="1">MAM domain-containing protein</fullName>
    </recommendedName>
</protein>
<dbReference type="OrthoDB" id="6162141at2759"/>
<dbReference type="CDD" id="cd06263">
    <property type="entry name" value="MAM"/>
    <property type="match status" value="2"/>
</dbReference>
<dbReference type="SUPFAM" id="SSF49899">
    <property type="entry name" value="Concanavalin A-like lectins/glucanases"/>
    <property type="match status" value="2"/>
</dbReference>
<dbReference type="RefSeq" id="XP_030836667.1">
    <property type="nucleotide sequence ID" value="XM_030980807.1"/>
</dbReference>
<feature type="domain" description="MAM" evidence="1">
    <location>
        <begin position="283"/>
        <end position="454"/>
    </location>
</feature>
<organism evidence="2 3">
    <name type="scientific">Strongylocentrotus purpuratus</name>
    <name type="common">Purple sea urchin</name>
    <dbReference type="NCBI Taxonomy" id="7668"/>
    <lineage>
        <taxon>Eukaryota</taxon>
        <taxon>Metazoa</taxon>
        <taxon>Echinodermata</taxon>
        <taxon>Eleutherozoa</taxon>
        <taxon>Echinozoa</taxon>
        <taxon>Echinoidea</taxon>
        <taxon>Euechinoidea</taxon>
        <taxon>Echinacea</taxon>
        <taxon>Camarodonta</taxon>
        <taxon>Echinidea</taxon>
        <taxon>Strongylocentrotidae</taxon>
        <taxon>Strongylocentrotus</taxon>
    </lineage>
</organism>
<dbReference type="InterPro" id="IPR013320">
    <property type="entry name" value="ConA-like_dom_sf"/>
</dbReference>
<name>A0A7M7NHI5_STRPU</name>
<reference evidence="2" key="2">
    <citation type="submission" date="2021-01" db="UniProtKB">
        <authorList>
            <consortium name="EnsemblMetazoa"/>
        </authorList>
    </citation>
    <scope>IDENTIFICATION</scope>
</reference>
<dbReference type="SMART" id="SM00137">
    <property type="entry name" value="MAM"/>
    <property type="match status" value="2"/>
</dbReference>
<dbReference type="Gene3D" id="2.60.120.200">
    <property type="match status" value="2"/>
</dbReference>
<dbReference type="Pfam" id="PF00629">
    <property type="entry name" value="MAM"/>
    <property type="match status" value="2"/>
</dbReference>
<dbReference type="InterPro" id="IPR000998">
    <property type="entry name" value="MAM_dom"/>
</dbReference>
<dbReference type="EnsemblMetazoa" id="XM_030980807">
    <property type="protein sequence ID" value="XP_030836667"/>
    <property type="gene ID" value="LOC115922258"/>
</dbReference>
<proteinExistence type="predicted"/>
<feature type="domain" description="MAM" evidence="1">
    <location>
        <begin position="97"/>
        <end position="287"/>
    </location>
</feature>
<dbReference type="Proteomes" id="UP000007110">
    <property type="component" value="Unassembled WGS sequence"/>
</dbReference>
<reference evidence="3" key="1">
    <citation type="submission" date="2015-02" db="EMBL/GenBank/DDBJ databases">
        <title>Genome sequencing for Strongylocentrotus purpuratus.</title>
        <authorList>
            <person name="Murali S."/>
            <person name="Liu Y."/>
            <person name="Vee V."/>
            <person name="English A."/>
            <person name="Wang M."/>
            <person name="Skinner E."/>
            <person name="Han Y."/>
            <person name="Muzny D.M."/>
            <person name="Worley K.C."/>
            <person name="Gibbs R.A."/>
        </authorList>
    </citation>
    <scope>NUCLEOTIDE SEQUENCE</scope>
</reference>
<accession>A0A7M7NHI5</accession>
<dbReference type="PANTHER" id="PTHR23282:SF101">
    <property type="entry name" value="MAM DOMAIN-CONTAINING PROTEIN"/>
    <property type="match status" value="1"/>
</dbReference>
<evidence type="ECO:0000259" key="1">
    <source>
        <dbReference type="PROSITE" id="PS50060"/>
    </source>
</evidence>
<dbReference type="PROSITE" id="PS50060">
    <property type="entry name" value="MAM_2"/>
    <property type="match status" value="2"/>
</dbReference>
<sequence length="464" mass="51130">MASPSTSSCSSSKPFSQWTVKELTDYLRKRGVTTSGYNKQKLVQLATAVADIALPQDPDLASFDSARSLREKLERAGCSFDDPMKITGYTENFERNFQCDFDEPALCGFTQDTRDDLEFLHHSGLTPTEGTGPRGDHTSGFGHYMYLEATGATFGSTARLISPRFNGSSGDDDDEGTNGVKVTFWVHKNGQEMGNLRCFLMNATTDTSTATTNTTTTMQQILEVPGVLGTEWVKKNVTIPRPSTDFHIVFEATCGASAASDIAIDDVTVNDDVIPEPAPIEEFNCTFEAAGLCVFSQDGTDQFNLVKYHAAENPNPFAMNRDHTFSNGTGQYLSVDAYSRFGWGWRRTSSRHSAGQVARLVSPMLAPVNEGEDPACLLFWYHMHGGDGVGQIRVYVKNESSEELGDPQWLLGGERGNVWRAAEIRIEQLLKFQIIFEFTAGNLENIAIDDVSLSRYDVLENVSI</sequence>
<dbReference type="InterPro" id="IPR051560">
    <property type="entry name" value="MAM_domain-containing"/>
</dbReference>
<evidence type="ECO:0000313" key="3">
    <source>
        <dbReference type="Proteomes" id="UP000007110"/>
    </source>
</evidence>
<dbReference type="GO" id="GO:0016020">
    <property type="term" value="C:membrane"/>
    <property type="evidence" value="ECO:0007669"/>
    <property type="project" value="InterPro"/>
</dbReference>